<organism evidence="1">
    <name type="scientific">Lepeophtheirus salmonis</name>
    <name type="common">Salmon louse</name>
    <name type="synonym">Caligus salmonis</name>
    <dbReference type="NCBI Taxonomy" id="72036"/>
    <lineage>
        <taxon>Eukaryota</taxon>
        <taxon>Metazoa</taxon>
        <taxon>Ecdysozoa</taxon>
        <taxon>Arthropoda</taxon>
        <taxon>Crustacea</taxon>
        <taxon>Multicrustacea</taxon>
        <taxon>Hexanauplia</taxon>
        <taxon>Copepoda</taxon>
        <taxon>Siphonostomatoida</taxon>
        <taxon>Caligidae</taxon>
        <taxon>Lepeophtheirus</taxon>
    </lineage>
</organism>
<proteinExistence type="predicted"/>
<evidence type="ECO:0000313" key="1">
    <source>
        <dbReference type="EMBL" id="CDW30617.1"/>
    </source>
</evidence>
<dbReference type="InterPro" id="IPR046342">
    <property type="entry name" value="CBS_dom_sf"/>
</dbReference>
<accession>A0A0K2TY27</accession>
<dbReference type="Gene3D" id="3.10.580.10">
    <property type="entry name" value="CBS-domain"/>
    <property type="match status" value="1"/>
</dbReference>
<protein>
    <submittedName>
        <fullName evidence="1">Uncharacterized protein</fullName>
    </submittedName>
</protein>
<name>A0A0K2TY27_LEPSM</name>
<dbReference type="EMBL" id="HACA01013256">
    <property type="protein sequence ID" value="CDW30617.1"/>
    <property type="molecule type" value="Transcribed_RNA"/>
</dbReference>
<sequence length="49" mass="5942">MLTITDFIQILQMYYVSSNFQMDELETHHLETWRSISYIKIICVQKCVK</sequence>
<reference evidence="1" key="1">
    <citation type="submission" date="2014-05" db="EMBL/GenBank/DDBJ databases">
        <authorList>
            <person name="Chronopoulou M."/>
        </authorList>
    </citation>
    <scope>NUCLEOTIDE SEQUENCE</scope>
    <source>
        <tissue evidence="1">Whole organism</tissue>
    </source>
</reference>
<dbReference type="AlphaFoldDB" id="A0A0K2TY27"/>